<dbReference type="Pfam" id="PF00512">
    <property type="entry name" value="HisKA"/>
    <property type="match status" value="1"/>
</dbReference>
<dbReference type="InterPro" id="IPR005467">
    <property type="entry name" value="His_kinase_dom"/>
</dbReference>
<gene>
    <name evidence="11" type="primary">tmoS</name>
    <name evidence="11" type="ORF">EHSB41UT_01203</name>
</gene>
<dbReference type="SUPFAM" id="SSF55785">
    <property type="entry name" value="PYP-like sensor domain (PAS domain)"/>
    <property type="match status" value="1"/>
</dbReference>
<dbReference type="SUPFAM" id="SSF52172">
    <property type="entry name" value="CheY-like"/>
    <property type="match status" value="1"/>
</dbReference>
<keyword evidence="7" id="KW-0175">Coiled coil</keyword>
<dbReference type="InterPro" id="IPR001789">
    <property type="entry name" value="Sig_transdc_resp-reg_receiver"/>
</dbReference>
<dbReference type="CDD" id="cd00130">
    <property type="entry name" value="PAS"/>
    <property type="match status" value="1"/>
</dbReference>
<dbReference type="Gene3D" id="1.10.287.130">
    <property type="match status" value="1"/>
</dbReference>
<comment type="catalytic activity">
    <reaction evidence="1">
        <text>ATP + protein L-histidine = ADP + protein N-phospho-L-histidine.</text>
        <dbReference type="EC" id="2.7.13.3"/>
    </reaction>
</comment>
<evidence type="ECO:0000256" key="3">
    <source>
        <dbReference type="ARBA" id="ARBA00022553"/>
    </source>
</evidence>
<evidence type="ECO:0000256" key="1">
    <source>
        <dbReference type="ARBA" id="ARBA00000085"/>
    </source>
</evidence>
<evidence type="ECO:0000256" key="5">
    <source>
        <dbReference type="ARBA" id="ARBA00022777"/>
    </source>
</evidence>
<dbReference type="Pfam" id="PF00989">
    <property type="entry name" value="PAS"/>
    <property type="match status" value="1"/>
</dbReference>
<dbReference type="Proteomes" id="UP000196573">
    <property type="component" value="Unassembled WGS sequence"/>
</dbReference>
<dbReference type="PROSITE" id="PS50110">
    <property type="entry name" value="RESPONSE_REGULATORY"/>
    <property type="match status" value="1"/>
</dbReference>
<dbReference type="CDD" id="cd00082">
    <property type="entry name" value="HisKA"/>
    <property type="match status" value="1"/>
</dbReference>
<reference evidence="11 12" key="1">
    <citation type="submission" date="2017-03" db="EMBL/GenBank/DDBJ databases">
        <authorList>
            <person name="Afonso C.L."/>
            <person name="Miller P.J."/>
            <person name="Scott M.A."/>
            <person name="Spackman E."/>
            <person name="Goraichik I."/>
            <person name="Dimitrov K.M."/>
            <person name="Suarez D.L."/>
            <person name="Swayne D.E."/>
        </authorList>
    </citation>
    <scope>NUCLEOTIDE SEQUENCE [LARGE SCALE GENOMIC DNA]</scope>
    <source>
        <strain evidence="11">SB41UT1</strain>
    </source>
</reference>
<evidence type="ECO:0000256" key="7">
    <source>
        <dbReference type="SAM" id="Coils"/>
    </source>
</evidence>
<dbReference type="Pfam" id="PF02518">
    <property type="entry name" value="HATPase_c"/>
    <property type="match status" value="1"/>
</dbReference>
<dbReference type="SMART" id="SM00387">
    <property type="entry name" value="HATPase_c"/>
    <property type="match status" value="1"/>
</dbReference>
<keyword evidence="5 11" id="KW-0418">Kinase</keyword>
<evidence type="ECO:0000256" key="6">
    <source>
        <dbReference type="PROSITE-ProRule" id="PRU00169"/>
    </source>
</evidence>
<feature type="domain" description="Response regulatory" evidence="9">
    <location>
        <begin position="13"/>
        <end position="129"/>
    </location>
</feature>
<feature type="coiled-coil region" evidence="7">
    <location>
        <begin position="262"/>
        <end position="292"/>
    </location>
</feature>
<evidence type="ECO:0000313" key="11">
    <source>
        <dbReference type="EMBL" id="SMA40558.1"/>
    </source>
</evidence>
<dbReference type="Gene3D" id="3.30.450.20">
    <property type="entry name" value="PAS domain"/>
    <property type="match status" value="1"/>
</dbReference>
<dbReference type="RefSeq" id="WP_087107865.1">
    <property type="nucleotide sequence ID" value="NZ_CBCSCN010000001.1"/>
</dbReference>
<dbReference type="InterPro" id="IPR035965">
    <property type="entry name" value="PAS-like_dom_sf"/>
</dbReference>
<dbReference type="GO" id="GO:0009927">
    <property type="term" value="F:histidine phosphotransfer kinase activity"/>
    <property type="evidence" value="ECO:0007669"/>
    <property type="project" value="TreeGrafter"/>
</dbReference>
<keyword evidence="3 6" id="KW-0597">Phosphoprotein</keyword>
<dbReference type="EC" id="2.7.13.3" evidence="2"/>
<name>A0A1X7AH99_9GAMM</name>
<dbReference type="SMART" id="SM00388">
    <property type="entry name" value="HisKA"/>
    <property type="match status" value="1"/>
</dbReference>
<dbReference type="InterPro" id="IPR036890">
    <property type="entry name" value="HATPase_C_sf"/>
</dbReference>
<dbReference type="InterPro" id="IPR003661">
    <property type="entry name" value="HisK_dim/P_dom"/>
</dbReference>
<dbReference type="InterPro" id="IPR013767">
    <property type="entry name" value="PAS_fold"/>
</dbReference>
<dbReference type="InterPro" id="IPR004358">
    <property type="entry name" value="Sig_transdc_His_kin-like_C"/>
</dbReference>
<evidence type="ECO:0000256" key="2">
    <source>
        <dbReference type="ARBA" id="ARBA00012438"/>
    </source>
</evidence>
<feature type="domain" description="Histidine kinase" evidence="8">
    <location>
        <begin position="301"/>
        <end position="516"/>
    </location>
</feature>
<dbReference type="OrthoDB" id="1931120at2"/>
<dbReference type="SUPFAM" id="SSF55874">
    <property type="entry name" value="ATPase domain of HSP90 chaperone/DNA topoisomerase II/histidine kinase"/>
    <property type="match status" value="1"/>
</dbReference>
<protein>
    <recommendedName>
        <fullName evidence="2">histidine kinase</fullName>
        <ecNumber evidence="2">2.7.13.3</ecNumber>
    </recommendedName>
</protein>
<dbReference type="SUPFAM" id="SSF47384">
    <property type="entry name" value="Homodimeric domain of signal transducing histidine kinase"/>
    <property type="match status" value="1"/>
</dbReference>
<evidence type="ECO:0000256" key="4">
    <source>
        <dbReference type="ARBA" id="ARBA00022679"/>
    </source>
</evidence>
<dbReference type="PRINTS" id="PR00344">
    <property type="entry name" value="BCTRLSENSOR"/>
</dbReference>
<dbReference type="InterPro" id="IPR036097">
    <property type="entry name" value="HisK_dim/P_sf"/>
</dbReference>
<dbReference type="PANTHER" id="PTHR43047">
    <property type="entry name" value="TWO-COMPONENT HISTIDINE PROTEIN KINASE"/>
    <property type="match status" value="1"/>
</dbReference>
<dbReference type="EMBL" id="FWPT01000002">
    <property type="protein sequence ID" value="SMA40558.1"/>
    <property type="molecule type" value="Genomic_DNA"/>
</dbReference>
<keyword evidence="4 11" id="KW-0808">Transferase</keyword>
<dbReference type="PROSITE" id="PS50109">
    <property type="entry name" value="HIS_KIN"/>
    <property type="match status" value="1"/>
</dbReference>
<dbReference type="GO" id="GO:0005886">
    <property type="term" value="C:plasma membrane"/>
    <property type="evidence" value="ECO:0007669"/>
    <property type="project" value="TreeGrafter"/>
</dbReference>
<evidence type="ECO:0000259" key="9">
    <source>
        <dbReference type="PROSITE" id="PS50110"/>
    </source>
</evidence>
<dbReference type="InterPro" id="IPR000014">
    <property type="entry name" value="PAS"/>
</dbReference>
<evidence type="ECO:0000313" key="12">
    <source>
        <dbReference type="Proteomes" id="UP000196573"/>
    </source>
</evidence>
<dbReference type="CDD" id="cd19920">
    <property type="entry name" value="REC_PA4781-like"/>
    <property type="match status" value="1"/>
</dbReference>
<evidence type="ECO:0000259" key="10">
    <source>
        <dbReference type="PROSITE" id="PS50112"/>
    </source>
</evidence>
<dbReference type="Pfam" id="PF00072">
    <property type="entry name" value="Response_reg"/>
    <property type="match status" value="1"/>
</dbReference>
<evidence type="ECO:0000259" key="8">
    <source>
        <dbReference type="PROSITE" id="PS50109"/>
    </source>
</evidence>
<proteinExistence type="predicted"/>
<keyword evidence="12" id="KW-1185">Reference proteome</keyword>
<dbReference type="InterPro" id="IPR003594">
    <property type="entry name" value="HATPase_dom"/>
</dbReference>
<dbReference type="SMART" id="SM00448">
    <property type="entry name" value="REC"/>
    <property type="match status" value="1"/>
</dbReference>
<feature type="domain" description="PAS" evidence="10">
    <location>
        <begin position="145"/>
        <end position="201"/>
    </location>
</feature>
<dbReference type="SMART" id="SM00091">
    <property type="entry name" value="PAS"/>
    <property type="match status" value="1"/>
</dbReference>
<dbReference type="PANTHER" id="PTHR43047:SF72">
    <property type="entry name" value="OSMOSENSING HISTIDINE PROTEIN KINASE SLN1"/>
    <property type="match status" value="1"/>
</dbReference>
<dbReference type="Gene3D" id="3.30.565.10">
    <property type="entry name" value="Histidine kinase-like ATPase, C-terminal domain"/>
    <property type="match status" value="1"/>
</dbReference>
<accession>A0A1X7AH99</accession>
<dbReference type="GO" id="GO:0000155">
    <property type="term" value="F:phosphorelay sensor kinase activity"/>
    <property type="evidence" value="ECO:0007669"/>
    <property type="project" value="InterPro"/>
</dbReference>
<feature type="modified residue" description="4-aspartylphosphate" evidence="6">
    <location>
        <position position="62"/>
    </location>
</feature>
<sequence length="516" mass="57882">MSEEIKSMEQDEKILLVDDNPTNLQVLLQTLSGRGYKLLIAKDGENALRIANKAKPALLLLDIMMPGIDGYEVCKRLKADQATSDIAVIFLSALDDTHDKVRGLESGAVDYIAKPFQAEEVIARVENQLKIYRLEQALAARNRELEATNQRLLETMREGIYEVDINGVIVFANPAACRISGRTEEELVGKLLYDHVLIDEDGTQVPLKKALLEPTLKYGLSQTRDDWSGCRKDSVIVPIDISCTPILVEGEITGAVIVFRDISEKKQQQENLEHALKEIQEQKDKLTHMSRLSSMGEMASGFAHEVNQPLTAINNYAQVCRRALDREPLDKAFLNEAMEKIVTQAQRAGGIISRIRSFVRKPDHHLETVDINRVVEDIVNLAEVDARNNQVEIHLSLADDLPQVRIDPVQIQQVALNLIRNAMEAMKNQPTRDIGVKVETRRLDDRFVQVRVIDRGYGLAEDADEKMFTPFYTTKVDGMGIGLSVCYSIIQAHGGTLQFERNPEGGTIFWFTVPAL</sequence>
<dbReference type="PROSITE" id="PS50112">
    <property type="entry name" value="PAS"/>
    <property type="match status" value="1"/>
</dbReference>
<dbReference type="InterPro" id="IPR011006">
    <property type="entry name" value="CheY-like_superfamily"/>
</dbReference>
<organism evidence="11 12">
    <name type="scientific">Parendozoicomonas haliclonae</name>
    <dbReference type="NCBI Taxonomy" id="1960125"/>
    <lineage>
        <taxon>Bacteria</taxon>
        <taxon>Pseudomonadati</taxon>
        <taxon>Pseudomonadota</taxon>
        <taxon>Gammaproteobacteria</taxon>
        <taxon>Oceanospirillales</taxon>
        <taxon>Endozoicomonadaceae</taxon>
        <taxon>Parendozoicomonas</taxon>
    </lineage>
</organism>
<dbReference type="AlphaFoldDB" id="A0A1X7AH99"/>
<dbReference type="NCBIfam" id="TIGR00229">
    <property type="entry name" value="sensory_box"/>
    <property type="match status" value="1"/>
</dbReference>
<dbReference type="GO" id="GO:0006355">
    <property type="term" value="P:regulation of DNA-templated transcription"/>
    <property type="evidence" value="ECO:0007669"/>
    <property type="project" value="InterPro"/>
</dbReference>
<dbReference type="Gene3D" id="3.40.50.2300">
    <property type="match status" value="1"/>
</dbReference>